<evidence type="ECO:0000313" key="2">
    <source>
        <dbReference type="Proteomes" id="UP000887566"/>
    </source>
</evidence>
<feature type="domain" description="Immunoglobulin I-set" evidence="1">
    <location>
        <begin position="6"/>
        <end position="97"/>
    </location>
</feature>
<dbReference type="InterPro" id="IPR036179">
    <property type="entry name" value="Ig-like_dom_sf"/>
</dbReference>
<accession>A0A914USW4</accession>
<dbReference type="Pfam" id="PF07679">
    <property type="entry name" value="I-set"/>
    <property type="match status" value="1"/>
</dbReference>
<dbReference type="InterPro" id="IPR013098">
    <property type="entry name" value="Ig_I-set"/>
</dbReference>
<evidence type="ECO:0000259" key="1">
    <source>
        <dbReference type="Pfam" id="PF07679"/>
    </source>
</evidence>
<dbReference type="WBParaSite" id="PSAMB.scaffold12634size2664.g34990.t1">
    <property type="protein sequence ID" value="PSAMB.scaffold12634size2664.g34990.t1"/>
    <property type="gene ID" value="PSAMB.scaffold12634size2664.g34990"/>
</dbReference>
<dbReference type="SUPFAM" id="SSF48726">
    <property type="entry name" value="Immunoglobulin"/>
    <property type="match status" value="1"/>
</dbReference>
<dbReference type="InterPro" id="IPR013783">
    <property type="entry name" value="Ig-like_fold"/>
</dbReference>
<dbReference type="Gene3D" id="2.60.40.10">
    <property type="entry name" value="Immunoglobulins"/>
    <property type="match status" value="1"/>
</dbReference>
<evidence type="ECO:0000313" key="3">
    <source>
        <dbReference type="WBParaSite" id="PSAMB.scaffold12266size2849.g34744.t1"/>
    </source>
</evidence>
<dbReference type="AlphaFoldDB" id="A0A914USW4"/>
<evidence type="ECO:0000313" key="4">
    <source>
        <dbReference type="WBParaSite" id="PSAMB.scaffold12634size2664.g34990.t1"/>
    </source>
</evidence>
<reference evidence="3 4" key="1">
    <citation type="submission" date="2022-11" db="UniProtKB">
        <authorList>
            <consortium name="WormBaseParasite"/>
        </authorList>
    </citation>
    <scope>IDENTIFICATION</scope>
</reference>
<proteinExistence type="predicted"/>
<name>A0A914USW4_9BILA</name>
<keyword evidence="2" id="KW-1185">Reference proteome</keyword>
<dbReference type="WBParaSite" id="PSAMB.scaffold12266size2849.g34744.t1">
    <property type="protein sequence ID" value="PSAMB.scaffold12266size2849.g34744.t1"/>
    <property type="gene ID" value="PSAMB.scaffold12266size2849.g34744"/>
</dbReference>
<sequence length="139" mass="15358">MAPPAISGEPKITQDTESGSVILEVMVTNTDPAKTKWFLNDKELAETESYAFSSKDEGGKRHTLKCEIKNFDKPLAGIYKATFYSTDGENSASFTVQAGNAPDFYDKPHIVQRDGGNILCIKARAKSPTEMTAQWYKND</sequence>
<dbReference type="Proteomes" id="UP000887566">
    <property type="component" value="Unplaced"/>
</dbReference>
<protein>
    <submittedName>
        <fullName evidence="3 4">Immunoglobulin I-set domain-containing protein</fullName>
    </submittedName>
</protein>
<organism evidence="2 3">
    <name type="scientific">Plectus sambesii</name>
    <dbReference type="NCBI Taxonomy" id="2011161"/>
    <lineage>
        <taxon>Eukaryota</taxon>
        <taxon>Metazoa</taxon>
        <taxon>Ecdysozoa</taxon>
        <taxon>Nematoda</taxon>
        <taxon>Chromadorea</taxon>
        <taxon>Plectida</taxon>
        <taxon>Plectina</taxon>
        <taxon>Plectoidea</taxon>
        <taxon>Plectidae</taxon>
        <taxon>Plectus</taxon>
    </lineage>
</organism>